<name>A0A1F5F541_9BACT</name>
<dbReference type="InterPro" id="IPR047926">
    <property type="entry name" value="Ni_dep_LarA"/>
</dbReference>
<accession>A0A1F5F541</accession>
<gene>
    <name evidence="3" type="ORF">A2Y64_08890</name>
</gene>
<feature type="domain" description="LarA-like N-terminal" evidence="1">
    <location>
        <begin position="8"/>
        <end position="197"/>
    </location>
</feature>
<dbReference type="InterPro" id="IPR048068">
    <property type="entry name" value="LarA-like"/>
</dbReference>
<comment type="caution">
    <text evidence="3">The sequence shown here is derived from an EMBL/GenBank/DDBJ whole genome shotgun (WGS) entry which is preliminary data.</text>
</comment>
<dbReference type="STRING" id="1817816.A2Y64_08890"/>
<dbReference type="GO" id="GO:0050043">
    <property type="term" value="F:lactate racemase activity"/>
    <property type="evidence" value="ECO:0007669"/>
    <property type="project" value="InterPro"/>
</dbReference>
<dbReference type="AlphaFoldDB" id="A0A1F5F541"/>
<dbReference type="Pfam" id="PF21113">
    <property type="entry name" value="LarA_C"/>
    <property type="match status" value="1"/>
</dbReference>
<reference evidence="3 4" key="1">
    <citation type="journal article" date="2016" name="Nat. Commun.">
        <title>Thousands of microbial genomes shed light on interconnected biogeochemical processes in an aquifer system.</title>
        <authorList>
            <person name="Anantharaman K."/>
            <person name="Brown C.T."/>
            <person name="Hug L.A."/>
            <person name="Sharon I."/>
            <person name="Castelle C.J."/>
            <person name="Probst A.J."/>
            <person name="Thomas B.C."/>
            <person name="Singh A."/>
            <person name="Wilkins M.J."/>
            <person name="Karaoz U."/>
            <person name="Brodie E.L."/>
            <person name="Williams K.H."/>
            <person name="Hubbard S.S."/>
            <person name="Banfield J.F."/>
        </authorList>
    </citation>
    <scope>NUCLEOTIDE SEQUENCE [LARGE SCALE GENOMIC DNA]</scope>
</reference>
<dbReference type="PANTHER" id="PTHR33171:SF17">
    <property type="entry name" value="LARA-LIKE N-TERMINAL DOMAIN-CONTAINING PROTEIN"/>
    <property type="match status" value="1"/>
</dbReference>
<dbReference type="Gene3D" id="3.90.226.30">
    <property type="match status" value="1"/>
</dbReference>
<dbReference type="PANTHER" id="PTHR33171">
    <property type="entry name" value="LAR_N DOMAIN-CONTAINING PROTEIN"/>
    <property type="match status" value="1"/>
</dbReference>
<dbReference type="NCBIfam" id="NF033504">
    <property type="entry name" value="Ni_dep_LarA"/>
    <property type="match status" value="1"/>
</dbReference>
<dbReference type="InterPro" id="IPR018657">
    <property type="entry name" value="LarA-like_N"/>
</dbReference>
<dbReference type="Pfam" id="PF09861">
    <property type="entry name" value="Lar_N"/>
    <property type="match status" value="1"/>
</dbReference>
<evidence type="ECO:0000259" key="2">
    <source>
        <dbReference type="Pfam" id="PF21113"/>
    </source>
</evidence>
<feature type="domain" description="Lactate racemase C-terminal" evidence="2">
    <location>
        <begin position="270"/>
        <end position="406"/>
    </location>
</feature>
<proteinExistence type="predicted"/>
<evidence type="ECO:0000313" key="3">
    <source>
        <dbReference type="EMBL" id="OGD74742.1"/>
    </source>
</evidence>
<sequence>MEIRVGWGKGEQAVELKPDRLAGVVHPNRVDSGDEFETLRRALANPIGTVPFGEFIGAGGEILFIVNDGTRPTPTAKVLDIIEGDLAGVEPSFIIATGVHRGPTEEELRFIFGRHLERFRDRIHVHDSRADAEMVHIGTSTSGTEMWVNRLGVEADRLVIIGSVEPHYFGGYTGGRKAFLPGIASYSTIEQNHKFAMDIRAQALALEGNPVHEDMIDALKVIAEKPIFSIQTVLDRDRKIYAATAGHIHESFYAAIERANEVFCVKIPAKADVVVSVAPYPMDVDLYQSQKALDNGKLALAEGGILILVSKCRTGIGHETFYELLSSCSTPSQVLAHIERGYVLGYHKAAKMAEIGLWAQMWAVTELPDDVVRNCLMRPFATVQAAVDEALSARGPDAKALFLVDGSITVPLIPS</sequence>
<dbReference type="InterPro" id="IPR043166">
    <property type="entry name" value="LarA-like_C"/>
</dbReference>
<organism evidence="3 4">
    <name type="scientific">Candidatus Coatesbacteria bacterium RBG_13_66_14</name>
    <dbReference type="NCBI Taxonomy" id="1817816"/>
    <lineage>
        <taxon>Bacteria</taxon>
        <taxon>Candidatus Coatesiibacteriota</taxon>
    </lineage>
</organism>
<evidence type="ECO:0000313" key="4">
    <source>
        <dbReference type="Proteomes" id="UP000177187"/>
    </source>
</evidence>
<evidence type="ECO:0000259" key="1">
    <source>
        <dbReference type="Pfam" id="PF09861"/>
    </source>
</evidence>
<dbReference type="InterPro" id="IPR048520">
    <property type="entry name" value="LarA_C"/>
</dbReference>
<dbReference type="Gene3D" id="3.40.50.11440">
    <property type="match status" value="1"/>
</dbReference>
<dbReference type="Proteomes" id="UP000177187">
    <property type="component" value="Unassembled WGS sequence"/>
</dbReference>
<protein>
    <submittedName>
        <fullName evidence="3">General glycosylation pathway protein</fullName>
    </submittedName>
</protein>
<dbReference type="EMBL" id="MFAF01000095">
    <property type="protein sequence ID" value="OGD74742.1"/>
    <property type="molecule type" value="Genomic_DNA"/>
</dbReference>